<dbReference type="PROSITE" id="PS50931">
    <property type="entry name" value="HTH_LYSR"/>
    <property type="match status" value="1"/>
</dbReference>
<evidence type="ECO:0000256" key="1">
    <source>
        <dbReference type="ARBA" id="ARBA00009437"/>
    </source>
</evidence>
<dbReference type="Gene3D" id="1.10.10.10">
    <property type="entry name" value="Winged helix-like DNA-binding domain superfamily/Winged helix DNA-binding domain"/>
    <property type="match status" value="1"/>
</dbReference>
<gene>
    <name evidence="6" type="ORF">L2764_13360</name>
</gene>
<sequence length="300" mass="34275">MKQDLNDMMAFLAVVETGSFTLAAERLAIPKANVSRKISRLEQRLNVTLLERSTRSQHLTEAGTRYLTHCKSIHEEIDLAEASVNEIIHLIKGPLKVGVSVTIGQQIIQPALSRFLSRYSDLNLQLLLLNERVNFIEEGYDLVIRVGKLDDSSLIARKLGTTQRKFFASPRYFSQSSIPEDINELLAHDLLLMSHLIKEEKLQLFSNKILHTMSIKPKLVINDFSLLKQMTIEGLGISILPEYMCQSELIDKTLIPLLPHWTMESVHLYVLYPKNRAKIPKINAFLDFISDLFKEKLTHI</sequence>
<evidence type="ECO:0000256" key="4">
    <source>
        <dbReference type="ARBA" id="ARBA00023163"/>
    </source>
</evidence>
<dbReference type="SUPFAM" id="SSF53850">
    <property type="entry name" value="Periplasmic binding protein-like II"/>
    <property type="match status" value="1"/>
</dbReference>
<evidence type="ECO:0000259" key="5">
    <source>
        <dbReference type="PROSITE" id="PS50931"/>
    </source>
</evidence>
<accession>A0ABT0LDP1</accession>
<keyword evidence="3" id="KW-0238">DNA-binding</keyword>
<dbReference type="PANTHER" id="PTHR30537">
    <property type="entry name" value="HTH-TYPE TRANSCRIPTIONAL REGULATOR"/>
    <property type="match status" value="1"/>
</dbReference>
<comment type="similarity">
    <text evidence="1">Belongs to the LysR transcriptional regulatory family.</text>
</comment>
<dbReference type="PANTHER" id="PTHR30537:SF68">
    <property type="entry name" value="TRANSCRIPTIONAL REGULATOR-RELATED"/>
    <property type="match status" value="1"/>
</dbReference>
<evidence type="ECO:0000256" key="2">
    <source>
        <dbReference type="ARBA" id="ARBA00023015"/>
    </source>
</evidence>
<dbReference type="InterPro" id="IPR058163">
    <property type="entry name" value="LysR-type_TF_proteobact-type"/>
</dbReference>
<protein>
    <submittedName>
        <fullName evidence="6">LysR family transcriptional regulator</fullName>
    </submittedName>
</protein>
<comment type="caution">
    <text evidence="6">The sequence shown here is derived from an EMBL/GenBank/DDBJ whole genome shotgun (WGS) entry which is preliminary data.</text>
</comment>
<reference evidence="6 7" key="1">
    <citation type="submission" date="2022-01" db="EMBL/GenBank/DDBJ databases">
        <title>Whole genome-based taxonomy of the Shewanellaceae.</title>
        <authorList>
            <person name="Martin-Rodriguez A.J."/>
        </authorList>
    </citation>
    <scope>NUCLEOTIDE SEQUENCE [LARGE SCALE GENOMIC DNA]</scope>
    <source>
        <strain evidence="6 7">DSM 17177</strain>
    </source>
</reference>
<keyword evidence="4" id="KW-0804">Transcription</keyword>
<feature type="domain" description="HTH lysR-type" evidence="5">
    <location>
        <begin position="1"/>
        <end position="60"/>
    </location>
</feature>
<dbReference type="Proteomes" id="UP001203423">
    <property type="component" value="Unassembled WGS sequence"/>
</dbReference>
<dbReference type="EMBL" id="JAKIKS010000049">
    <property type="protein sequence ID" value="MCL1125440.1"/>
    <property type="molecule type" value="Genomic_DNA"/>
</dbReference>
<dbReference type="InterPro" id="IPR000847">
    <property type="entry name" value="LysR_HTH_N"/>
</dbReference>
<evidence type="ECO:0000256" key="3">
    <source>
        <dbReference type="ARBA" id="ARBA00023125"/>
    </source>
</evidence>
<dbReference type="InterPro" id="IPR036390">
    <property type="entry name" value="WH_DNA-bd_sf"/>
</dbReference>
<dbReference type="SUPFAM" id="SSF46785">
    <property type="entry name" value="Winged helix' DNA-binding domain"/>
    <property type="match status" value="1"/>
</dbReference>
<dbReference type="InterPro" id="IPR036388">
    <property type="entry name" value="WH-like_DNA-bd_sf"/>
</dbReference>
<dbReference type="CDD" id="cd08422">
    <property type="entry name" value="PBP2_CrgA_like"/>
    <property type="match status" value="1"/>
</dbReference>
<evidence type="ECO:0000313" key="7">
    <source>
        <dbReference type="Proteomes" id="UP001203423"/>
    </source>
</evidence>
<proteinExistence type="inferred from homology"/>
<dbReference type="InterPro" id="IPR005119">
    <property type="entry name" value="LysR_subst-bd"/>
</dbReference>
<dbReference type="Gene3D" id="3.40.190.290">
    <property type="match status" value="1"/>
</dbReference>
<organism evidence="6 7">
    <name type="scientific">Shewanella surugensis</name>
    <dbReference type="NCBI Taxonomy" id="212020"/>
    <lineage>
        <taxon>Bacteria</taxon>
        <taxon>Pseudomonadati</taxon>
        <taxon>Pseudomonadota</taxon>
        <taxon>Gammaproteobacteria</taxon>
        <taxon>Alteromonadales</taxon>
        <taxon>Shewanellaceae</taxon>
        <taxon>Shewanella</taxon>
    </lineage>
</organism>
<dbReference type="Pfam" id="PF03466">
    <property type="entry name" value="LysR_substrate"/>
    <property type="match status" value="1"/>
</dbReference>
<dbReference type="RefSeq" id="WP_248940754.1">
    <property type="nucleotide sequence ID" value="NZ_JAKIKS010000049.1"/>
</dbReference>
<keyword evidence="2" id="KW-0805">Transcription regulation</keyword>
<evidence type="ECO:0000313" key="6">
    <source>
        <dbReference type="EMBL" id="MCL1125440.1"/>
    </source>
</evidence>
<name>A0ABT0LDP1_9GAMM</name>
<keyword evidence="7" id="KW-1185">Reference proteome</keyword>
<dbReference type="Pfam" id="PF00126">
    <property type="entry name" value="HTH_1"/>
    <property type="match status" value="1"/>
</dbReference>